<evidence type="ECO:0000313" key="4">
    <source>
        <dbReference type="Proteomes" id="UP000325440"/>
    </source>
</evidence>
<organism evidence="3 4">
    <name type="scientific">Cinara cedri</name>
    <dbReference type="NCBI Taxonomy" id="506608"/>
    <lineage>
        <taxon>Eukaryota</taxon>
        <taxon>Metazoa</taxon>
        <taxon>Ecdysozoa</taxon>
        <taxon>Arthropoda</taxon>
        <taxon>Hexapoda</taxon>
        <taxon>Insecta</taxon>
        <taxon>Pterygota</taxon>
        <taxon>Neoptera</taxon>
        <taxon>Paraneoptera</taxon>
        <taxon>Hemiptera</taxon>
        <taxon>Sternorrhyncha</taxon>
        <taxon>Aphidomorpha</taxon>
        <taxon>Aphidoidea</taxon>
        <taxon>Aphididae</taxon>
        <taxon>Lachninae</taxon>
        <taxon>Cinara</taxon>
    </lineage>
</organism>
<accession>A0A5E4N0K2</accession>
<evidence type="ECO:0000256" key="1">
    <source>
        <dbReference type="SAM" id="MobiDB-lite"/>
    </source>
</evidence>
<dbReference type="PANTHER" id="PTHR45749">
    <property type="match status" value="1"/>
</dbReference>
<feature type="domain" description="HAT C-terminal dimerisation" evidence="2">
    <location>
        <begin position="226"/>
        <end position="281"/>
    </location>
</feature>
<name>A0A5E4N0K2_9HEMI</name>
<dbReference type="EMBL" id="CABPRJ010001434">
    <property type="protein sequence ID" value="VVC36590.1"/>
    <property type="molecule type" value="Genomic_DNA"/>
</dbReference>
<evidence type="ECO:0000259" key="2">
    <source>
        <dbReference type="Pfam" id="PF05699"/>
    </source>
</evidence>
<dbReference type="AlphaFoldDB" id="A0A5E4N0K2"/>
<gene>
    <name evidence="3" type="ORF">CINCED_3A015713</name>
</gene>
<dbReference type="InterPro" id="IPR008906">
    <property type="entry name" value="HATC_C_dom"/>
</dbReference>
<dbReference type="OrthoDB" id="6601747at2759"/>
<reference evidence="3 4" key="1">
    <citation type="submission" date="2019-08" db="EMBL/GenBank/DDBJ databases">
        <authorList>
            <person name="Alioto T."/>
            <person name="Alioto T."/>
            <person name="Gomez Garrido J."/>
        </authorList>
    </citation>
    <scope>NUCLEOTIDE SEQUENCE [LARGE SCALE GENOMIC DNA]</scope>
</reference>
<sequence>MANISPSTKNSMEKSVSSARRVMIVNSYKAELRKNPKLTVQEARIFISKQLGTGQRTVSNVISEYNSGKTVTSPSKTRNKPSFKDNRRRDTILNDHLQNSPTNATYVSHRFQNELINICNQVFPEHLIKDVKESQFFSVIADESYDISGKEQLSLGLPIYSKELNVLADCAERYFKMTIFIRYVDSLILSLKERFPEENEVPYSIFQLLPDYMRKLNEHQYRSFTEKISKNSKIQKSKDVLDILKELEQFYSSVFLAICIGLSFPVTNCTAERSFSTLRRVKT</sequence>
<proteinExistence type="predicted"/>
<feature type="compositionally biased region" description="Polar residues" evidence="1">
    <location>
        <begin position="67"/>
        <end position="76"/>
    </location>
</feature>
<dbReference type="Proteomes" id="UP000325440">
    <property type="component" value="Unassembled WGS sequence"/>
</dbReference>
<feature type="region of interest" description="Disordered" evidence="1">
    <location>
        <begin position="67"/>
        <end position="88"/>
    </location>
</feature>
<dbReference type="Pfam" id="PF05699">
    <property type="entry name" value="Dimer_Tnp_hAT"/>
    <property type="match status" value="1"/>
</dbReference>
<dbReference type="GO" id="GO:0046983">
    <property type="term" value="F:protein dimerization activity"/>
    <property type="evidence" value="ECO:0007669"/>
    <property type="project" value="InterPro"/>
</dbReference>
<protein>
    <recommendedName>
        <fullName evidence="2">HAT C-terminal dimerisation domain-containing protein</fullName>
    </recommendedName>
</protein>
<evidence type="ECO:0000313" key="3">
    <source>
        <dbReference type="EMBL" id="VVC36590.1"/>
    </source>
</evidence>
<keyword evidence="4" id="KW-1185">Reference proteome</keyword>
<dbReference type="PANTHER" id="PTHR45749:SF21">
    <property type="entry name" value="DUF4371 DOMAIN-CONTAINING PROTEIN"/>
    <property type="match status" value="1"/>
</dbReference>